<dbReference type="Proteomes" id="UP000707731">
    <property type="component" value="Unassembled WGS sequence"/>
</dbReference>
<evidence type="ECO:0000256" key="1">
    <source>
        <dbReference type="SAM" id="MobiDB-lite"/>
    </source>
</evidence>
<comment type="caution">
    <text evidence="2">The sequence shown here is derived from an EMBL/GenBank/DDBJ whole genome shotgun (WGS) entry which is preliminary data.</text>
</comment>
<evidence type="ECO:0000313" key="3">
    <source>
        <dbReference type="Proteomes" id="UP000707731"/>
    </source>
</evidence>
<name>A0ABS0DIJ1_9NOCA</name>
<dbReference type="EMBL" id="JADLQN010000011">
    <property type="protein sequence ID" value="MBF6358276.1"/>
    <property type="molecule type" value="Genomic_DNA"/>
</dbReference>
<evidence type="ECO:0008006" key="4">
    <source>
        <dbReference type="Google" id="ProtNLM"/>
    </source>
</evidence>
<evidence type="ECO:0000313" key="2">
    <source>
        <dbReference type="EMBL" id="MBF6358276.1"/>
    </source>
</evidence>
<organism evidence="2 3">
    <name type="scientific">Nocardia higoensis</name>
    <dbReference type="NCBI Taxonomy" id="228599"/>
    <lineage>
        <taxon>Bacteria</taxon>
        <taxon>Bacillati</taxon>
        <taxon>Actinomycetota</taxon>
        <taxon>Actinomycetes</taxon>
        <taxon>Mycobacteriales</taxon>
        <taxon>Nocardiaceae</taxon>
        <taxon>Nocardia</taxon>
    </lineage>
</organism>
<protein>
    <recommendedName>
        <fullName evidence="4">Anti-sigma-28 factor FlgM C-terminal domain-containing protein</fullName>
    </recommendedName>
</protein>
<accession>A0ABS0DIJ1</accession>
<sequence length="115" mass="12563">MNAVNREPAIKRRHPADAIPDKPTPPPVAPTPEPPAQAPSTAAAPLKAPSMSGPAPSVPLEERLIEQHNVRIRPSTRERLARAVDKLRYETGDRTISFASITDQALREFLDRNGC</sequence>
<feature type="region of interest" description="Disordered" evidence="1">
    <location>
        <begin position="1"/>
        <end position="59"/>
    </location>
</feature>
<feature type="compositionally biased region" description="Low complexity" evidence="1">
    <location>
        <begin position="38"/>
        <end position="49"/>
    </location>
</feature>
<reference evidence="2 3" key="1">
    <citation type="submission" date="2020-10" db="EMBL/GenBank/DDBJ databases">
        <title>Identification of Nocardia species via Next-generation sequencing and recognition of intraspecies genetic diversity.</title>
        <authorList>
            <person name="Li P."/>
            <person name="Li P."/>
            <person name="Lu B."/>
        </authorList>
    </citation>
    <scope>NUCLEOTIDE SEQUENCE [LARGE SCALE GENOMIC DNA]</scope>
    <source>
        <strain evidence="2 3">BJ06-0143</strain>
    </source>
</reference>
<proteinExistence type="predicted"/>
<dbReference type="RefSeq" id="WP_195005114.1">
    <property type="nucleotide sequence ID" value="NZ_JADLQN010000011.1"/>
</dbReference>
<feature type="compositionally biased region" description="Pro residues" evidence="1">
    <location>
        <begin position="22"/>
        <end position="37"/>
    </location>
</feature>
<gene>
    <name evidence="2" type="ORF">IU449_27645</name>
</gene>
<keyword evidence="3" id="KW-1185">Reference proteome</keyword>